<dbReference type="GO" id="GO:0043565">
    <property type="term" value="F:sequence-specific DNA binding"/>
    <property type="evidence" value="ECO:0007669"/>
    <property type="project" value="InterPro"/>
</dbReference>
<dbReference type="OrthoDB" id="4480133at2"/>
<dbReference type="PANTHER" id="PTHR43280:SF28">
    <property type="entry name" value="HTH-TYPE TRANSCRIPTIONAL ACTIVATOR RHAS"/>
    <property type="match status" value="1"/>
</dbReference>
<dbReference type="InterPro" id="IPR018062">
    <property type="entry name" value="HTH_AraC-typ_CS"/>
</dbReference>
<dbReference type="SUPFAM" id="SSF46689">
    <property type="entry name" value="Homeodomain-like"/>
    <property type="match status" value="2"/>
</dbReference>
<organism evidence="5 6">
    <name type="scientific">Aquimarina spongiae</name>
    <dbReference type="NCBI Taxonomy" id="570521"/>
    <lineage>
        <taxon>Bacteria</taxon>
        <taxon>Pseudomonadati</taxon>
        <taxon>Bacteroidota</taxon>
        <taxon>Flavobacteriia</taxon>
        <taxon>Flavobacteriales</taxon>
        <taxon>Flavobacteriaceae</taxon>
        <taxon>Aquimarina</taxon>
    </lineage>
</organism>
<evidence type="ECO:0000256" key="2">
    <source>
        <dbReference type="ARBA" id="ARBA00023125"/>
    </source>
</evidence>
<dbReference type="Gene3D" id="1.10.10.60">
    <property type="entry name" value="Homeodomain-like"/>
    <property type="match status" value="2"/>
</dbReference>
<dbReference type="PROSITE" id="PS01124">
    <property type="entry name" value="HTH_ARAC_FAMILY_2"/>
    <property type="match status" value="1"/>
</dbReference>
<dbReference type="STRING" id="570521.SAMN04488508_10774"/>
<dbReference type="InterPro" id="IPR018060">
    <property type="entry name" value="HTH_AraC"/>
</dbReference>
<feature type="domain" description="HTH araC/xylS-type" evidence="4">
    <location>
        <begin position="26"/>
        <end position="123"/>
    </location>
</feature>
<name>A0A1M6I2X3_9FLAO</name>
<sequence length="134" mass="15902">MTFYQEKLNHIKNVCYSNDAQIKAIIDTRHFIDHNFEKDLKLDVLSHIRFTSKYHLQRLFKRYYGLTPRQYLIDKRIEKSKEFLKNGMTVTETCFAVGFESLGSFSKLFKTKTGKSPSKFQKEQVSRSKLDTDF</sequence>
<accession>A0A1M6I2X3</accession>
<evidence type="ECO:0000313" key="6">
    <source>
        <dbReference type="Proteomes" id="UP000184432"/>
    </source>
</evidence>
<keyword evidence="1" id="KW-0805">Transcription regulation</keyword>
<evidence type="ECO:0000313" key="5">
    <source>
        <dbReference type="EMBL" id="SHJ28644.1"/>
    </source>
</evidence>
<dbReference type="GO" id="GO:0003700">
    <property type="term" value="F:DNA-binding transcription factor activity"/>
    <property type="evidence" value="ECO:0007669"/>
    <property type="project" value="InterPro"/>
</dbReference>
<reference evidence="6" key="1">
    <citation type="submission" date="2016-11" db="EMBL/GenBank/DDBJ databases">
        <authorList>
            <person name="Varghese N."/>
            <person name="Submissions S."/>
        </authorList>
    </citation>
    <scope>NUCLEOTIDE SEQUENCE [LARGE SCALE GENOMIC DNA]</scope>
    <source>
        <strain evidence="6">DSM 22623</strain>
    </source>
</reference>
<keyword evidence="6" id="KW-1185">Reference proteome</keyword>
<keyword evidence="3" id="KW-0804">Transcription</keyword>
<dbReference type="EMBL" id="FQYP01000007">
    <property type="protein sequence ID" value="SHJ28644.1"/>
    <property type="molecule type" value="Genomic_DNA"/>
</dbReference>
<dbReference type="AlphaFoldDB" id="A0A1M6I2X3"/>
<protein>
    <submittedName>
        <fullName evidence="5">AraC-type DNA-binding protein</fullName>
    </submittedName>
</protein>
<dbReference type="RefSeq" id="WP_073317873.1">
    <property type="nucleotide sequence ID" value="NZ_FQYP01000007.1"/>
</dbReference>
<dbReference type="Pfam" id="PF12833">
    <property type="entry name" value="HTH_18"/>
    <property type="match status" value="1"/>
</dbReference>
<evidence type="ECO:0000259" key="4">
    <source>
        <dbReference type="PROSITE" id="PS01124"/>
    </source>
</evidence>
<keyword evidence="2 5" id="KW-0238">DNA-binding</keyword>
<dbReference type="InterPro" id="IPR009057">
    <property type="entry name" value="Homeodomain-like_sf"/>
</dbReference>
<dbReference type="SMART" id="SM00342">
    <property type="entry name" value="HTH_ARAC"/>
    <property type="match status" value="1"/>
</dbReference>
<dbReference type="PROSITE" id="PS00041">
    <property type="entry name" value="HTH_ARAC_FAMILY_1"/>
    <property type="match status" value="1"/>
</dbReference>
<proteinExistence type="predicted"/>
<evidence type="ECO:0000256" key="1">
    <source>
        <dbReference type="ARBA" id="ARBA00023015"/>
    </source>
</evidence>
<evidence type="ECO:0000256" key="3">
    <source>
        <dbReference type="ARBA" id="ARBA00023163"/>
    </source>
</evidence>
<dbReference type="Proteomes" id="UP000184432">
    <property type="component" value="Unassembled WGS sequence"/>
</dbReference>
<dbReference type="PANTHER" id="PTHR43280">
    <property type="entry name" value="ARAC-FAMILY TRANSCRIPTIONAL REGULATOR"/>
    <property type="match status" value="1"/>
</dbReference>
<gene>
    <name evidence="5" type="ORF">SAMN04488508_10774</name>
</gene>